<feature type="compositionally biased region" description="Basic and acidic residues" evidence="1">
    <location>
        <begin position="102"/>
        <end position="111"/>
    </location>
</feature>
<dbReference type="EMBL" id="CP054569">
    <property type="protein sequence ID" value="QKQ49191.1"/>
    <property type="molecule type" value="Genomic_DNA"/>
</dbReference>
<organism evidence="2 3">
    <name type="scientific">Achromobacter denitrificans</name>
    <name type="common">Alcaligenes denitrificans</name>
    <dbReference type="NCBI Taxonomy" id="32002"/>
    <lineage>
        <taxon>Bacteria</taxon>
        <taxon>Pseudomonadati</taxon>
        <taxon>Pseudomonadota</taxon>
        <taxon>Betaproteobacteria</taxon>
        <taxon>Burkholderiales</taxon>
        <taxon>Alcaligenaceae</taxon>
        <taxon>Achromobacter</taxon>
    </lineage>
</organism>
<dbReference type="AlphaFoldDB" id="A0A6J5H6K8"/>
<sequence>MTINDQNAPAPDAREDRKTRAEQEIARAGIALSADETVNRFGSANAEFIIGYRGVDNETGKEFAKGLADIAKHRVHPDPIKRAQNIKQQAGYSAEVSATSRRNAEAHIQRSDIRVSRSDDLPEYGRNHTVVDLVELRNGQIIEGSQAQMKFVGSREKLFESIARDEGEFKRYRGVKLELPSEQFEGPQALRQQSQALRKQAQQASEQAKSASQRGDPSVAREYEKAAAKHQQEAAKLDRQAMGAREFCQDQAAARRAAAQRAEQAGRPEDAAKLRREAANYDQLADNVKDSGMTSEYAVFCRENPKLATAMEIARTSHRAGMEGAKFGAIIGGCITLLKNSLALAQDEKTAKEALVDMATDTAKAGAMGYATALAGAAIKGGMQQSGNQALRTLANTSAPTLALNVCLSLGQSVKRYVTGEISEAELLTEVGEKGAGMLSSGMMAALGQLAIPIPFVGAAIGGMIGYSLSTLFYQSALDAATAAETSRENLERVRAIQAAARASIAEQQESVDAFLRQEMPQLRQQALRLLAVVDTPNPADINAFSAAIDEYASLLGKQLQLRSMAEFDDFMASDQPLKL</sequence>
<evidence type="ECO:0000313" key="3">
    <source>
        <dbReference type="Proteomes" id="UP000509782"/>
    </source>
</evidence>
<name>A0A6J5H6K8_ACHDE</name>
<feature type="region of interest" description="Disordered" evidence="1">
    <location>
        <begin position="1"/>
        <end position="22"/>
    </location>
</feature>
<feature type="region of interest" description="Disordered" evidence="1">
    <location>
        <begin position="88"/>
        <end position="111"/>
    </location>
</feature>
<feature type="compositionally biased region" description="Low complexity" evidence="1">
    <location>
        <begin position="188"/>
        <end position="213"/>
    </location>
</feature>
<protein>
    <submittedName>
        <fullName evidence="2">Uncharacterized protein</fullName>
    </submittedName>
</protein>
<feature type="compositionally biased region" description="Basic and acidic residues" evidence="1">
    <location>
        <begin position="219"/>
        <end position="238"/>
    </location>
</feature>
<reference evidence="2 3" key="1">
    <citation type="submission" date="2020-05" db="EMBL/GenBank/DDBJ databases">
        <title>FDA dAtabase for Regulatory Grade micrObial Sequences (FDA-ARGOS): Supporting development and validation of Infectious Disease Dx tests.</title>
        <authorList>
            <person name="Sproer C."/>
            <person name="Gronow S."/>
            <person name="Severitt S."/>
            <person name="Schroder I."/>
            <person name="Tallon L."/>
            <person name="Sadzewicz L."/>
            <person name="Zhao X."/>
            <person name="Vavikolanu K."/>
            <person name="Mehta A."/>
            <person name="Aluvathingal J."/>
            <person name="Nadendla S."/>
            <person name="Myers T."/>
            <person name="Yan Y."/>
            <person name="Sichtig H."/>
        </authorList>
    </citation>
    <scope>NUCLEOTIDE SEQUENCE [LARGE SCALE GENOMIC DNA]</scope>
    <source>
        <strain evidence="2 3">FDAARGOS_787</strain>
    </source>
</reference>
<evidence type="ECO:0000313" key="2">
    <source>
        <dbReference type="EMBL" id="QKQ49191.1"/>
    </source>
</evidence>
<proteinExistence type="predicted"/>
<feature type="compositionally biased region" description="Basic and acidic residues" evidence="1">
    <location>
        <begin position="12"/>
        <end position="22"/>
    </location>
</feature>
<accession>A0A6J5H6K8</accession>
<evidence type="ECO:0000256" key="1">
    <source>
        <dbReference type="SAM" id="MobiDB-lite"/>
    </source>
</evidence>
<gene>
    <name evidence="2" type="ORF">FOC81_21790</name>
</gene>
<feature type="region of interest" description="Disordered" evidence="1">
    <location>
        <begin position="183"/>
        <end position="238"/>
    </location>
</feature>
<feature type="compositionally biased region" description="Polar residues" evidence="1">
    <location>
        <begin position="88"/>
        <end position="101"/>
    </location>
</feature>
<dbReference type="RefSeq" id="WP_088147176.1">
    <property type="nucleotide sequence ID" value="NZ_CADIKP010000001.1"/>
</dbReference>
<dbReference type="Proteomes" id="UP000509782">
    <property type="component" value="Chromosome"/>
</dbReference>